<dbReference type="KEGG" id="hti:HTIA_p3030"/>
<dbReference type="KEGG" id="hti:HTIA_p2921"/>
<organism evidence="3 4">
    <name type="scientific">Halorhabdus tiamatea SARL4B</name>
    <dbReference type="NCBI Taxonomy" id="1033806"/>
    <lineage>
        <taxon>Archaea</taxon>
        <taxon>Methanobacteriati</taxon>
        <taxon>Methanobacteriota</taxon>
        <taxon>Stenosarchaea group</taxon>
        <taxon>Halobacteria</taxon>
        <taxon>Halobacteriales</taxon>
        <taxon>Haloarculaceae</taxon>
        <taxon>Halorhabdus</taxon>
    </lineage>
</organism>
<dbReference type="KEGG" id="hti:HTIA_p2937"/>
<dbReference type="HOGENOM" id="CLU_3163040_0_0_2"/>
<name>S6CWA1_9EURY</name>
<reference evidence="3 4" key="1">
    <citation type="journal article" date="2014" name="Environ. Microbiol.">
        <title>Halorhabdus tiamatea: proteogenomics and glycosidase activity measurements identify the first cultivated euryarchaeon from a deep-sea anoxic brine lake as potential polysaccharide degrader.</title>
        <authorList>
            <person name="Werner J."/>
            <person name="Ferrer M."/>
            <person name="Michel G."/>
            <person name="Mann A.J."/>
            <person name="Huang S."/>
            <person name="Juarez S."/>
            <person name="Ciordia S."/>
            <person name="Albar J.P."/>
            <person name="Alcaide M."/>
            <person name="La Cono V."/>
            <person name="Yakimov M.M."/>
            <person name="Antunes A."/>
            <person name="Taborda M."/>
            <person name="Da Costa M.S."/>
            <person name="Amann R.I."/>
            <person name="Gloeckner F.O."/>
            <person name="Golyshina O.V."/>
            <person name="Golyshin P.N."/>
            <person name="Teeling H."/>
        </authorList>
    </citation>
    <scope>NUCLEOTIDE SEQUENCE [LARGE SCALE GENOMIC DNA]</scope>
    <source>
        <strain evidence="4">SARL4B</strain>
        <strain evidence="3">Type strain: SARL4B</strain>
        <plasmid evidence="3">pHTIA</plasmid>
    </source>
</reference>
<geneLocation type="plasmid" evidence="3 4">
    <name>pHTIA</name>
</geneLocation>
<evidence type="ECO:0000313" key="4">
    <source>
        <dbReference type="Proteomes" id="UP000015381"/>
    </source>
</evidence>
<evidence type="ECO:0000313" key="3">
    <source>
        <dbReference type="EMBL" id="CCQ35132.1"/>
    </source>
</evidence>
<dbReference type="EMBL" id="HF571521">
    <property type="protein sequence ID" value="CCQ35132.1"/>
    <property type="molecule type" value="Genomic_DNA"/>
</dbReference>
<dbReference type="EMBL" id="HF571521">
    <property type="protein sequence ID" value="CCQ35023.1"/>
    <property type="molecule type" value="Genomic_DNA"/>
</dbReference>
<dbReference type="Proteomes" id="UP000015381">
    <property type="component" value="Plasmid pHTIA"/>
</dbReference>
<evidence type="ECO:0000313" key="2">
    <source>
        <dbReference type="EMBL" id="CCQ35039.1"/>
    </source>
</evidence>
<keyword evidence="3" id="KW-0614">Plasmid</keyword>
<accession>S6CWA1</accession>
<keyword evidence="4" id="KW-1185">Reference proteome</keyword>
<evidence type="ECO:0000313" key="1">
    <source>
        <dbReference type="EMBL" id="CCQ35023.1"/>
    </source>
</evidence>
<dbReference type="EMBL" id="HF571521">
    <property type="protein sequence ID" value="CCQ35039.1"/>
    <property type="molecule type" value="Genomic_DNA"/>
</dbReference>
<protein>
    <submittedName>
        <fullName evidence="3">Uncharacterized protein</fullName>
    </submittedName>
</protein>
<proteinExistence type="predicted"/>
<gene>
    <name evidence="1" type="ORF">HTIA_p2921</name>
    <name evidence="2" type="ORF">HTIA_p2937</name>
    <name evidence="3" type="ORF">HTIA_p3030</name>
</gene>
<dbReference type="AlphaFoldDB" id="S6CWA1"/>
<sequence>MEVCADLHRSIWECLKCISLQERVSNYLNSVKVELIGEMSPDSVGVR</sequence>